<dbReference type="PANTHER" id="PTHR46621:SF1">
    <property type="entry name" value="SNRNA-ACTIVATING PROTEIN COMPLEX SUBUNIT 4"/>
    <property type="match status" value="1"/>
</dbReference>
<evidence type="ECO:0000313" key="7">
    <source>
        <dbReference type="EMBL" id="AEE31968.1"/>
    </source>
</evidence>
<sequence length="118" mass="14027">MTESIDLNRLESESDNNTDDVTPIFAIDDSAKGYFSLNRRNDVQCQHRWLKVLDPSLQKGAWKKEEDKLLSELVKNYICNYVYIFLSILFNYNKKSNINSYFFGTSKRIKFIIFLFYK</sequence>
<dbReference type="SMR" id="F4IB54"/>
<dbReference type="PANTHER" id="PTHR46621">
    <property type="entry name" value="SNRNA-ACTIVATING PROTEIN COMPLEX SUBUNIT 4"/>
    <property type="match status" value="1"/>
</dbReference>
<keyword evidence="4" id="KW-0539">Nucleus</keyword>
<dbReference type="Proteomes" id="UP000006548">
    <property type="component" value="Chromosome 1"/>
</dbReference>
<dbReference type="TAIR" id="AT1G43330"/>
<evidence type="ECO:0000256" key="1">
    <source>
        <dbReference type="ARBA" id="ARBA00023015"/>
    </source>
</evidence>
<dbReference type="InterPro" id="IPR051575">
    <property type="entry name" value="Myb-like_DNA-bd"/>
</dbReference>
<reference evidence="8" key="2">
    <citation type="journal article" date="2017" name="Plant J.">
        <title>Araport11: a complete reannotation of the Arabidopsis thaliana reference genome.</title>
        <authorList>
            <person name="Cheng C.Y."/>
            <person name="Krishnakumar V."/>
            <person name="Chan A.P."/>
            <person name="Thibaud-Nissen F."/>
            <person name="Schobel S."/>
            <person name="Town C.D."/>
        </authorList>
    </citation>
    <scope>GENOME REANNOTATION</scope>
    <source>
        <strain evidence="8">cv. Columbia</strain>
    </source>
</reference>
<evidence type="ECO:0000256" key="5">
    <source>
        <dbReference type="SAM" id="MobiDB-lite"/>
    </source>
</evidence>
<dbReference type="GO" id="GO:0003677">
    <property type="term" value="F:DNA binding"/>
    <property type="evidence" value="ECO:0007669"/>
    <property type="project" value="UniProtKB-KW"/>
</dbReference>
<dbReference type="GO" id="GO:0003700">
    <property type="term" value="F:DNA-binding transcription factor activity"/>
    <property type="evidence" value="ECO:0000250"/>
    <property type="project" value="TAIR"/>
</dbReference>
<dbReference type="GeneID" id="840934"/>
<keyword evidence="1" id="KW-0805">Transcription regulation</keyword>
<keyword evidence="8" id="KW-1185">Reference proteome</keyword>
<dbReference type="Pfam" id="PF13921">
    <property type="entry name" value="Myb_DNA-bind_6"/>
    <property type="match status" value="1"/>
</dbReference>
<evidence type="ECO:0000313" key="8">
    <source>
        <dbReference type="Proteomes" id="UP000006548"/>
    </source>
</evidence>
<reference evidence="7 8" key="1">
    <citation type="journal article" date="2000" name="Nature">
        <title>Sequence and analysis of chromosome 1 of the plant Arabidopsis thaliana.</title>
        <authorList>
            <person name="Theologis A."/>
            <person name="Ecker J.R."/>
            <person name="Palm C.J."/>
            <person name="Federspiel N.A."/>
            <person name="Kaul S."/>
            <person name="White O."/>
            <person name="Alonso J."/>
            <person name="Altafi H."/>
            <person name="Araujo R."/>
            <person name="Bowman C.L."/>
            <person name="Brooks S.Y."/>
            <person name="Buehler E."/>
            <person name="Chan A."/>
            <person name="Chao Q."/>
            <person name="Chen H."/>
            <person name="Cheuk R.F."/>
            <person name="Chin C.W."/>
            <person name="Chung M.K."/>
            <person name="Conn L."/>
            <person name="Conway A.B."/>
            <person name="Conway A.R."/>
            <person name="Creasy T.H."/>
            <person name="Dewar K."/>
            <person name="Dunn P."/>
            <person name="Etgu P."/>
            <person name="Feldblyum T.V."/>
            <person name="Feng J."/>
            <person name="Fong B."/>
            <person name="Fujii C.Y."/>
            <person name="Gill J.E."/>
            <person name="Goldsmith A.D."/>
            <person name="Haas B."/>
            <person name="Hansen N.F."/>
            <person name="Hughes B."/>
            <person name="Huizar L."/>
            <person name="Hunter J.L."/>
            <person name="Jenkins J."/>
            <person name="Johnson-Hopson C."/>
            <person name="Khan S."/>
            <person name="Khaykin E."/>
            <person name="Kim C.J."/>
            <person name="Koo H.L."/>
            <person name="Kremenetskaia I."/>
            <person name="Kurtz D.B."/>
            <person name="Kwan A."/>
            <person name="Lam B."/>
            <person name="Langin-Hooper S."/>
            <person name="Lee A."/>
            <person name="Lee J.M."/>
            <person name="Lenz C.A."/>
            <person name="Li J.H."/>
            <person name="Li Y."/>
            <person name="Lin X."/>
            <person name="Liu S.X."/>
            <person name="Liu Z.A."/>
            <person name="Luros J.S."/>
            <person name="Maiti R."/>
            <person name="Marziali A."/>
            <person name="Militscher J."/>
            <person name="Miranda M."/>
            <person name="Nguyen M."/>
            <person name="Nierman W.C."/>
            <person name="Osborne B.I."/>
            <person name="Pai G."/>
            <person name="Peterson J."/>
            <person name="Pham P.K."/>
            <person name="Rizzo M."/>
            <person name="Rooney T."/>
            <person name="Rowley D."/>
            <person name="Sakano H."/>
            <person name="Salzberg S.L."/>
            <person name="Schwartz J.R."/>
            <person name="Shinn P."/>
            <person name="Southwick A.M."/>
            <person name="Sun H."/>
            <person name="Tallon L.J."/>
            <person name="Tambunga G."/>
            <person name="Toriumi M.J."/>
            <person name="Town C.D."/>
            <person name="Utterback T."/>
            <person name="Van Aken S."/>
            <person name="Vaysberg M."/>
            <person name="Vysotskaia V.S."/>
            <person name="Walker M."/>
            <person name="Wu D."/>
            <person name="Yu G."/>
            <person name="Fraser C.M."/>
            <person name="Venter J.C."/>
            <person name="Davis R.W."/>
        </authorList>
    </citation>
    <scope>NUCLEOTIDE SEQUENCE [LARGE SCALE GENOMIC DNA]</scope>
    <source>
        <strain evidence="8">cv. Columbia</strain>
    </source>
</reference>
<dbReference type="STRING" id="3702.F4IB54"/>
<dbReference type="SUPFAM" id="SSF46689">
    <property type="entry name" value="Homeodomain-like"/>
    <property type="match status" value="1"/>
</dbReference>
<protein>
    <submittedName>
        <fullName evidence="7">Homeodomain-like superfamily protein</fullName>
    </submittedName>
</protein>
<dbReference type="GO" id="GO:0006355">
    <property type="term" value="P:regulation of DNA-templated transcription"/>
    <property type="evidence" value="ECO:0000304"/>
    <property type="project" value="TAIR"/>
</dbReference>
<keyword evidence="3" id="KW-0804">Transcription</keyword>
<dbReference type="PaxDb" id="3702-AT1G43330.1"/>
<dbReference type="EMBL" id="CP002684">
    <property type="protein sequence ID" value="AEE31968.1"/>
    <property type="molecule type" value="Genomic_DNA"/>
</dbReference>
<keyword evidence="2" id="KW-0238">DNA-binding</keyword>
<feature type="region of interest" description="Disordered" evidence="5">
    <location>
        <begin position="1"/>
        <end position="21"/>
    </location>
</feature>
<feature type="compositionally biased region" description="Basic and acidic residues" evidence="5">
    <location>
        <begin position="1"/>
        <end position="12"/>
    </location>
</feature>
<name>F4IB54_ARATH</name>
<accession>F4IB54</accession>
<dbReference type="HOGENOM" id="CLU_2076335_0_0_1"/>
<dbReference type="InParanoid" id="F4IB54"/>
<dbReference type="KEGG" id="ath:AT1G43330"/>
<evidence type="ECO:0000313" key="6">
    <source>
        <dbReference type="Araport" id="AT1G43330"/>
    </source>
</evidence>
<evidence type="ECO:0000256" key="4">
    <source>
        <dbReference type="ARBA" id="ARBA00023242"/>
    </source>
</evidence>
<proteinExistence type="predicted"/>
<evidence type="ECO:0000256" key="3">
    <source>
        <dbReference type="ARBA" id="ARBA00023163"/>
    </source>
</evidence>
<dbReference type="Araport" id="AT1G43330"/>
<dbReference type="InterPro" id="IPR009057">
    <property type="entry name" value="Homeodomain-like_sf"/>
</dbReference>
<dbReference type="PhylomeDB" id="F4IB54"/>
<evidence type="ECO:0000256" key="2">
    <source>
        <dbReference type="ARBA" id="ARBA00023125"/>
    </source>
</evidence>
<dbReference type="AlphaFoldDB" id="F4IB54"/>
<organism evidence="7 8">
    <name type="scientific">Arabidopsis thaliana</name>
    <name type="common">Mouse-ear cress</name>
    <dbReference type="NCBI Taxonomy" id="3702"/>
    <lineage>
        <taxon>Eukaryota</taxon>
        <taxon>Viridiplantae</taxon>
        <taxon>Streptophyta</taxon>
        <taxon>Embryophyta</taxon>
        <taxon>Tracheophyta</taxon>
        <taxon>Spermatophyta</taxon>
        <taxon>Magnoliopsida</taxon>
        <taxon>eudicotyledons</taxon>
        <taxon>Gunneridae</taxon>
        <taxon>Pentapetalae</taxon>
        <taxon>rosids</taxon>
        <taxon>malvids</taxon>
        <taxon>Brassicales</taxon>
        <taxon>Brassicaceae</taxon>
        <taxon>Camelineae</taxon>
        <taxon>Arabidopsis</taxon>
    </lineage>
</organism>
<gene>
    <name evidence="6 7" type="ordered locus">At1g43330</name>
    <name evidence="7" type="ORF">T10P12.11</name>
    <name evidence="7" type="ORF">T10P12_11</name>
</gene>